<evidence type="ECO:0000313" key="11">
    <source>
        <dbReference type="Proteomes" id="UP001497457"/>
    </source>
</evidence>
<evidence type="ECO:0000313" key="10">
    <source>
        <dbReference type="EMBL" id="CAL5022871.1"/>
    </source>
</evidence>
<evidence type="ECO:0000256" key="3">
    <source>
        <dbReference type="ARBA" id="ARBA00022723"/>
    </source>
</evidence>
<dbReference type="CDD" id="cd16461">
    <property type="entry name" value="RING-H2_EL5-like"/>
    <property type="match status" value="1"/>
</dbReference>
<keyword evidence="11" id="KW-1185">Reference proteome</keyword>
<feature type="domain" description="RING-type" evidence="9">
    <location>
        <begin position="135"/>
        <end position="177"/>
    </location>
</feature>
<proteinExistence type="inferred from homology"/>
<name>A0ABC9CMR4_9POAL</name>
<sequence>MSSSAVAAGAVDDDVERRACYGVAVSCASLVVFCVVAATSGVVKAGAATGFTLLFLGIIGWFLPFGGASTRGWPWQWQWRRRARATAARRRAAGASSAGCSCTRGVAPGYMPPAFMYDCAGDAESGKKYGGDGMCAVCLEDVRCGEAVRRMPACGHVFHKECVDMWLESHATCPLCRRELQPRACGAEKNVTVEAAAPSSAHVLPPV</sequence>
<keyword evidence="8" id="KW-0472">Membrane</keyword>
<keyword evidence="5" id="KW-0862">Zinc</keyword>
<evidence type="ECO:0000256" key="6">
    <source>
        <dbReference type="ARBA" id="ARBA00024209"/>
    </source>
</evidence>
<evidence type="ECO:0000256" key="4">
    <source>
        <dbReference type="ARBA" id="ARBA00022771"/>
    </source>
</evidence>
<evidence type="ECO:0000256" key="8">
    <source>
        <dbReference type="SAM" id="Phobius"/>
    </source>
</evidence>
<keyword evidence="3" id="KW-0479">Metal-binding</keyword>
<feature type="transmembrane region" description="Helical" evidence="8">
    <location>
        <begin position="20"/>
        <end position="39"/>
    </location>
</feature>
<organism evidence="10 11">
    <name type="scientific">Urochloa decumbens</name>
    <dbReference type="NCBI Taxonomy" id="240449"/>
    <lineage>
        <taxon>Eukaryota</taxon>
        <taxon>Viridiplantae</taxon>
        <taxon>Streptophyta</taxon>
        <taxon>Embryophyta</taxon>
        <taxon>Tracheophyta</taxon>
        <taxon>Spermatophyta</taxon>
        <taxon>Magnoliopsida</taxon>
        <taxon>Liliopsida</taxon>
        <taxon>Poales</taxon>
        <taxon>Poaceae</taxon>
        <taxon>PACMAD clade</taxon>
        <taxon>Panicoideae</taxon>
        <taxon>Panicodae</taxon>
        <taxon>Paniceae</taxon>
        <taxon>Melinidinae</taxon>
        <taxon>Urochloa</taxon>
    </lineage>
</organism>
<dbReference type="InterPro" id="IPR001841">
    <property type="entry name" value="Znf_RING"/>
</dbReference>
<evidence type="ECO:0000256" key="5">
    <source>
        <dbReference type="ARBA" id="ARBA00022833"/>
    </source>
</evidence>
<dbReference type="Pfam" id="PF13639">
    <property type="entry name" value="zf-RING_2"/>
    <property type="match status" value="1"/>
</dbReference>
<comment type="catalytic activity">
    <reaction evidence="1">
        <text>S-ubiquitinyl-[E2 ubiquitin-conjugating enzyme]-L-cysteine + [acceptor protein]-L-lysine = [E2 ubiquitin-conjugating enzyme]-L-cysteine + N(6)-ubiquitinyl-[acceptor protein]-L-lysine.</text>
        <dbReference type="EC" id="2.3.2.27"/>
    </reaction>
</comment>
<dbReference type="InterPro" id="IPR013083">
    <property type="entry name" value="Znf_RING/FYVE/PHD"/>
</dbReference>
<evidence type="ECO:0000259" key="9">
    <source>
        <dbReference type="PROSITE" id="PS50089"/>
    </source>
</evidence>
<keyword evidence="4 7" id="KW-0863">Zinc-finger</keyword>
<dbReference type="InterPro" id="IPR053238">
    <property type="entry name" value="RING-H2_zinc_finger"/>
</dbReference>
<dbReference type="Gene3D" id="3.30.40.10">
    <property type="entry name" value="Zinc/RING finger domain, C3HC4 (zinc finger)"/>
    <property type="match status" value="1"/>
</dbReference>
<evidence type="ECO:0000256" key="1">
    <source>
        <dbReference type="ARBA" id="ARBA00000900"/>
    </source>
</evidence>
<dbReference type="AlphaFoldDB" id="A0ABC9CMR4"/>
<dbReference type="EC" id="2.3.2.27" evidence="2"/>
<dbReference type="Proteomes" id="UP001497457">
    <property type="component" value="Chromosome 3rd"/>
</dbReference>
<dbReference type="SUPFAM" id="SSF57850">
    <property type="entry name" value="RING/U-box"/>
    <property type="match status" value="1"/>
</dbReference>
<protein>
    <recommendedName>
        <fullName evidence="2">RING-type E3 ubiquitin transferase</fullName>
        <ecNumber evidence="2">2.3.2.27</ecNumber>
    </recommendedName>
</protein>
<accession>A0ABC9CMR4</accession>
<comment type="similarity">
    <text evidence="6">Belongs to the RING-type zinc finger family. ATL subfamily.</text>
</comment>
<dbReference type="PROSITE" id="PS50089">
    <property type="entry name" value="ZF_RING_2"/>
    <property type="match status" value="1"/>
</dbReference>
<gene>
    <name evidence="10" type="ORF">URODEC1_LOCUS76677</name>
</gene>
<dbReference type="EMBL" id="OZ075113">
    <property type="protein sequence ID" value="CAL5022871.1"/>
    <property type="molecule type" value="Genomic_DNA"/>
</dbReference>
<keyword evidence="8" id="KW-1133">Transmembrane helix</keyword>
<evidence type="ECO:0000256" key="2">
    <source>
        <dbReference type="ARBA" id="ARBA00012483"/>
    </source>
</evidence>
<dbReference type="SMART" id="SM00184">
    <property type="entry name" value="RING"/>
    <property type="match status" value="1"/>
</dbReference>
<dbReference type="GO" id="GO:0061630">
    <property type="term" value="F:ubiquitin protein ligase activity"/>
    <property type="evidence" value="ECO:0007669"/>
    <property type="project" value="UniProtKB-EC"/>
</dbReference>
<keyword evidence="8" id="KW-0812">Transmembrane</keyword>
<dbReference type="GO" id="GO:0008270">
    <property type="term" value="F:zinc ion binding"/>
    <property type="evidence" value="ECO:0007669"/>
    <property type="project" value="UniProtKB-KW"/>
</dbReference>
<dbReference type="PANTHER" id="PTHR14155:SF627">
    <property type="entry name" value="OS06G0192800 PROTEIN"/>
    <property type="match status" value="1"/>
</dbReference>
<dbReference type="PANTHER" id="PTHR14155">
    <property type="entry name" value="RING FINGER DOMAIN-CONTAINING"/>
    <property type="match status" value="1"/>
</dbReference>
<evidence type="ECO:0000256" key="7">
    <source>
        <dbReference type="PROSITE-ProRule" id="PRU00175"/>
    </source>
</evidence>
<reference evidence="10" key="1">
    <citation type="submission" date="2024-10" db="EMBL/GenBank/DDBJ databases">
        <authorList>
            <person name="Ryan C."/>
        </authorList>
    </citation>
    <scope>NUCLEOTIDE SEQUENCE [LARGE SCALE GENOMIC DNA]</scope>
</reference>